<dbReference type="EMBL" id="JABANN010000272">
    <property type="protein sequence ID" value="KAF4664001.1"/>
    <property type="molecule type" value="Genomic_DNA"/>
</dbReference>
<dbReference type="OrthoDB" id="436506at2759"/>
<protein>
    <submittedName>
        <fullName evidence="2">Uncharacterized protein</fullName>
    </submittedName>
</protein>
<organism evidence="2 4">
    <name type="scientific">Perkinsus olseni</name>
    <name type="common">Perkinsus atlanticus</name>
    <dbReference type="NCBI Taxonomy" id="32597"/>
    <lineage>
        <taxon>Eukaryota</taxon>
        <taxon>Sar</taxon>
        <taxon>Alveolata</taxon>
        <taxon>Perkinsozoa</taxon>
        <taxon>Perkinsea</taxon>
        <taxon>Perkinsida</taxon>
        <taxon>Perkinsidae</taxon>
        <taxon>Perkinsus</taxon>
    </lineage>
</organism>
<dbReference type="Proteomes" id="UP000572268">
    <property type="component" value="Unassembled WGS sequence"/>
</dbReference>
<evidence type="ECO:0000313" key="2">
    <source>
        <dbReference type="EMBL" id="KAF4664001.1"/>
    </source>
</evidence>
<proteinExistence type="predicted"/>
<evidence type="ECO:0000313" key="3">
    <source>
        <dbReference type="Proteomes" id="UP000570595"/>
    </source>
</evidence>
<accession>A0A7J6LYU9</accession>
<dbReference type="Proteomes" id="UP000570595">
    <property type="component" value="Unassembled WGS sequence"/>
</dbReference>
<dbReference type="EMBL" id="JABAHT010000271">
    <property type="protein sequence ID" value="KAF4659349.1"/>
    <property type="molecule type" value="Genomic_DNA"/>
</dbReference>
<dbReference type="AlphaFoldDB" id="A0A7J6LYU9"/>
<evidence type="ECO:0000313" key="4">
    <source>
        <dbReference type="Proteomes" id="UP000572268"/>
    </source>
</evidence>
<reference evidence="3 4" key="1">
    <citation type="submission" date="2020-04" db="EMBL/GenBank/DDBJ databases">
        <title>Perkinsus olseni comparative genomics.</title>
        <authorList>
            <person name="Bogema D.R."/>
        </authorList>
    </citation>
    <scope>NUCLEOTIDE SEQUENCE [LARGE SCALE GENOMIC DNA]</scope>
    <source>
        <strain evidence="1">ATCC PRA-179</strain>
        <strain evidence="2">ATCC PRA-31</strain>
    </source>
</reference>
<comment type="caution">
    <text evidence="2">The sequence shown here is derived from an EMBL/GenBank/DDBJ whole genome shotgun (WGS) entry which is preliminary data.</text>
</comment>
<gene>
    <name evidence="2" type="ORF">FOL46_004470</name>
    <name evidence="1" type="ORF">FOZ61_004825</name>
</gene>
<name>A0A7J6LYU9_PEROL</name>
<sequence length="860" mass="93582">MTSRLSRQVGMKLKDSKQARVACGAEFPTPRKSKHNFTAISKQVDEMLRSGGVKAGEMVLAKMVDAAREPVQLSQTLQKLARIRKVHSLNRTVDDLADRVLDRLGRISLSHIPARTACTILRSTEGLPNASSSSIVETINDDLILKEGSVLLSSATPLDLAMLLHFLSGRASDESAMVSLVDALKLRAPELDNVSYPIALTSLAKIPSSEEARESVLGQLSQVIPSMTGAQLAQTYEGLQEMGVIDEDNAERIMTSFLSITSGLDARDWARLMVAVARARPQDLPHLLECAQPLISDAQWGSARELVELQLATSAISYMSAIRTMVTTMEELLNDVEQLLRTETATTIQIHQILSALVRQDGRQELGRVRRTLLGRLQADTSSVEEWLSRTGAAMRGPMAFLSTMALFAEISKDAFSERLVQLILSWSSETDRVARLNNLDSIQLSGLLSRICGSGDSHGAEVVGKAADMIDAVYDHACHELNLREWTPSEFSIFVSRLAAAGDTGMYDAEGLSHTISLHVQRHGHEYDCRHLTLVTEALSKLSSRVQEANALGPLWHEISSRLTVFQAKQLLTIGIAMSKFTRDTVAAIQYRNFPSLTGAFLKDGTLLASLDTCSRVSLISAWSRVGALTGSLLEAVASGITESASFKHPIRDASRILFSLYCINLHSLMRNAGPSTQALVRHCRESIEAEAPFAPSAAPEDLVRVLISICASSVISSPTTASRADLVARSALEALAKFHYKWLMNFLGEGGPSRSMFTMAAAWLAEGGFSGESLGMMDEGTKSRLADLLAELKVPERAARIDLPVEGHYGSDALTMQEQSIYRRLGVNAVAMVPTPPFTVRLATRQGVAIEVGRDPCY</sequence>
<evidence type="ECO:0000313" key="1">
    <source>
        <dbReference type="EMBL" id="KAF4659349.1"/>
    </source>
</evidence>